<keyword evidence="8" id="KW-1278">Translocase</keyword>
<dbReference type="GO" id="GO:0016887">
    <property type="term" value="F:ATP hydrolysis activity"/>
    <property type="evidence" value="ECO:0007669"/>
    <property type="project" value="InterPro"/>
</dbReference>
<dbReference type="OrthoDB" id="9802264at2"/>
<protein>
    <submittedName>
        <fullName evidence="11">Peptide ABC transporter ATP-binding protein</fullName>
    </submittedName>
    <submittedName>
        <fullName evidence="12">Peptide ABC transporter ATPase</fullName>
        <ecNumber evidence="12">3.6.3.-</ecNumber>
    </submittedName>
</protein>
<dbReference type="STRING" id="1293.SH09_15020"/>
<evidence type="ECO:0000256" key="7">
    <source>
        <dbReference type="ARBA" id="ARBA00022840"/>
    </source>
</evidence>
<dbReference type="SUPFAM" id="SSF52540">
    <property type="entry name" value="P-loop containing nucleoside triphosphate hydrolases"/>
    <property type="match status" value="1"/>
</dbReference>
<comment type="subcellular location">
    <subcellularLocation>
        <location evidence="1">Cell membrane</location>
        <topology evidence="1">Peripheral membrane protein</topology>
    </subcellularLocation>
</comment>
<accession>A0A0D0SM89</accession>
<keyword evidence="12" id="KW-0378">Hydrolase</keyword>
<dbReference type="GO" id="GO:0005524">
    <property type="term" value="F:ATP binding"/>
    <property type="evidence" value="ECO:0007669"/>
    <property type="project" value="UniProtKB-KW"/>
</dbReference>
<evidence type="ECO:0000256" key="8">
    <source>
        <dbReference type="ARBA" id="ARBA00022967"/>
    </source>
</evidence>
<keyword evidence="9" id="KW-0472">Membrane</keyword>
<dbReference type="SMART" id="SM00382">
    <property type="entry name" value="AAA"/>
    <property type="match status" value="1"/>
</dbReference>
<keyword evidence="5" id="KW-0997">Cell inner membrane</keyword>
<dbReference type="InterPro" id="IPR017871">
    <property type="entry name" value="ABC_transporter-like_CS"/>
</dbReference>
<evidence type="ECO:0000313" key="13">
    <source>
        <dbReference type="Proteomes" id="UP000255277"/>
    </source>
</evidence>
<dbReference type="InterPro" id="IPR050388">
    <property type="entry name" value="ABC_Ni/Peptide_Import"/>
</dbReference>
<evidence type="ECO:0000256" key="4">
    <source>
        <dbReference type="ARBA" id="ARBA00022475"/>
    </source>
</evidence>
<dbReference type="EMBL" id="BKAX01000004">
    <property type="protein sequence ID" value="GEQ06036.1"/>
    <property type="molecule type" value="Genomic_DNA"/>
</dbReference>
<dbReference type="Gene3D" id="3.40.50.300">
    <property type="entry name" value="P-loop containing nucleotide triphosphate hydrolases"/>
    <property type="match status" value="1"/>
</dbReference>
<keyword evidence="6" id="KW-0547">Nucleotide-binding</keyword>
<gene>
    <name evidence="12" type="primary">gsiA_3</name>
    <name evidence="12" type="ORF">NCTC12195_04620</name>
    <name evidence="11" type="ORF">SGA02_18640</name>
</gene>
<evidence type="ECO:0000259" key="10">
    <source>
        <dbReference type="PROSITE" id="PS50893"/>
    </source>
</evidence>
<dbReference type="InterPro" id="IPR003593">
    <property type="entry name" value="AAA+_ATPase"/>
</dbReference>
<name>A0A0D0SM89_STAGA</name>
<reference evidence="12 13" key="1">
    <citation type="submission" date="2018-06" db="EMBL/GenBank/DDBJ databases">
        <authorList>
            <consortium name="Pathogen Informatics"/>
            <person name="Doyle S."/>
        </authorList>
    </citation>
    <scope>NUCLEOTIDE SEQUENCE [LARGE SCALE GENOMIC DNA]</scope>
    <source>
        <strain evidence="12 13">NCTC12195</strain>
    </source>
</reference>
<dbReference type="AlphaFoldDB" id="A0A0D0SM89"/>
<dbReference type="InterPro" id="IPR027417">
    <property type="entry name" value="P-loop_NTPase"/>
</dbReference>
<evidence type="ECO:0000256" key="9">
    <source>
        <dbReference type="ARBA" id="ARBA00023136"/>
    </source>
</evidence>
<dbReference type="Proteomes" id="UP000321057">
    <property type="component" value="Unassembled WGS sequence"/>
</dbReference>
<proteinExistence type="inferred from homology"/>
<dbReference type="PROSITE" id="PS00211">
    <property type="entry name" value="ABC_TRANSPORTER_1"/>
    <property type="match status" value="1"/>
</dbReference>
<keyword evidence="3" id="KW-0813">Transport</keyword>
<dbReference type="RefSeq" id="WP_042740399.1">
    <property type="nucleotide sequence ID" value="NZ_BKAX01000004.1"/>
</dbReference>
<keyword evidence="14" id="KW-1185">Reference proteome</keyword>
<evidence type="ECO:0000256" key="2">
    <source>
        <dbReference type="ARBA" id="ARBA00005417"/>
    </source>
</evidence>
<comment type="similarity">
    <text evidence="2">Belongs to the ABC transporter superfamily.</text>
</comment>
<evidence type="ECO:0000313" key="14">
    <source>
        <dbReference type="Proteomes" id="UP000321057"/>
    </source>
</evidence>
<feature type="domain" description="ABC transporter" evidence="10">
    <location>
        <begin position="5"/>
        <end position="246"/>
    </location>
</feature>
<sequence length="258" mass="28931">MSKMLSIQNLSIQNSVNEYLIKNLNLTLHKGQVNVLIGESGSGKSLTAKAIVQQLAPSLSVSEYEILVEGQSVVDMKSMLGRTIGFIAQDYSHSFNDHTKLGKQLMAIYRAHYQVPRKVAKQIVSQSLNVVGLNERLVFESYRFNLSGGQLARVQIASVIMLRPEIIIADEPTSSLDVVNGHEIMNLIRHLAEVHETTLLLITHDLSHVLKFSDWIAVIKSGEIVEYNHVQQFHDNMVSPYSLKLFNARRQLRNEGNG</sequence>
<evidence type="ECO:0000256" key="1">
    <source>
        <dbReference type="ARBA" id="ARBA00004202"/>
    </source>
</evidence>
<dbReference type="GO" id="GO:0005886">
    <property type="term" value="C:plasma membrane"/>
    <property type="evidence" value="ECO:0007669"/>
    <property type="project" value="UniProtKB-SubCell"/>
</dbReference>
<evidence type="ECO:0000313" key="11">
    <source>
        <dbReference type="EMBL" id="GEQ06036.1"/>
    </source>
</evidence>
<keyword evidence="4" id="KW-1003">Cell membrane</keyword>
<dbReference type="Proteomes" id="UP000255277">
    <property type="component" value="Unassembled WGS sequence"/>
</dbReference>
<dbReference type="PANTHER" id="PTHR43297">
    <property type="entry name" value="OLIGOPEPTIDE TRANSPORT ATP-BINDING PROTEIN APPD"/>
    <property type="match status" value="1"/>
</dbReference>
<evidence type="ECO:0000256" key="3">
    <source>
        <dbReference type="ARBA" id="ARBA00022448"/>
    </source>
</evidence>
<reference evidence="11 14" key="2">
    <citation type="submission" date="2019-07" db="EMBL/GenBank/DDBJ databases">
        <title>Whole genome shotgun sequence of Staphylococcus gallinarum NBRC 109767.</title>
        <authorList>
            <person name="Hosoyama A."/>
            <person name="Uohara A."/>
            <person name="Ohji S."/>
            <person name="Ichikawa N."/>
        </authorList>
    </citation>
    <scope>NUCLEOTIDE SEQUENCE [LARGE SCALE GENOMIC DNA]</scope>
    <source>
        <strain evidence="11 14">NBRC 109767</strain>
    </source>
</reference>
<dbReference type="EC" id="3.6.3.-" evidence="12"/>
<organism evidence="12 13">
    <name type="scientific">Staphylococcus gallinarum</name>
    <dbReference type="NCBI Taxonomy" id="1293"/>
    <lineage>
        <taxon>Bacteria</taxon>
        <taxon>Bacillati</taxon>
        <taxon>Bacillota</taxon>
        <taxon>Bacilli</taxon>
        <taxon>Bacillales</taxon>
        <taxon>Staphylococcaceae</taxon>
        <taxon>Staphylococcus</taxon>
    </lineage>
</organism>
<evidence type="ECO:0000313" key="12">
    <source>
        <dbReference type="EMBL" id="SUM35091.1"/>
    </source>
</evidence>
<dbReference type="Pfam" id="PF00005">
    <property type="entry name" value="ABC_tran"/>
    <property type="match status" value="1"/>
</dbReference>
<evidence type="ECO:0000256" key="6">
    <source>
        <dbReference type="ARBA" id="ARBA00022741"/>
    </source>
</evidence>
<dbReference type="PROSITE" id="PS50893">
    <property type="entry name" value="ABC_TRANSPORTER_2"/>
    <property type="match status" value="1"/>
</dbReference>
<dbReference type="EMBL" id="UHDK01000001">
    <property type="protein sequence ID" value="SUM35091.1"/>
    <property type="molecule type" value="Genomic_DNA"/>
</dbReference>
<evidence type="ECO:0000256" key="5">
    <source>
        <dbReference type="ARBA" id="ARBA00022519"/>
    </source>
</evidence>
<keyword evidence="7 11" id="KW-0067">ATP-binding</keyword>
<dbReference type="InterPro" id="IPR003439">
    <property type="entry name" value="ABC_transporter-like_ATP-bd"/>
</dbReference>
<dbReference type="PANTHER" id="PTHR43297:SF14">
    <property type="entry name" value="ATPASE AAA-TYPE CORE DOMAIN-CONTAINING PROTEIN"/>
    <property type="match status" value="1"/>
</dbReference>